<dbReference type="AlphaFoldDB" id="A0A8J3GCQ3"/>
<dbReference type="EMBL" id="BMXF01000007">
    <property type="protein sequence ID" value="GHB86214.1"/>
    <property type="molecule type" value="Genomic_DNA"/>
</dbReference>
<comment type="caution">
    <text evidence="1">The sequence shown here is derived from an EMBL/GenBank/DDBJ whole genome shotgun (WGS) entry which is preliminary data.</text>
</comment>
<organism evidence="1 2">
    <name type="scientific">Persicitalea jodogahamensis</name>
    <dbReference type="NCBI Taxonomy" id="402147"/>
    <lineage>
        <taxon>Bacteria</taxon>
        <taxon>Pseudomonadati</taxon>
        <taxon>Bacteroidota</taxon>
        <taxon>Cytophagia</taxon>
        <taxon>Cytophagales</taxon>
        <taxon>Spirosomataceae</taxon>
        <taxon>Persicitalea</taxon>
    </lineage>
</organism>
<gene>
    <name evidence="1" type="ORF">GCM10007390_47110</name>
</gene>
<name>A0A8J3GCQ3_9BACT</name>
<dbReference type="Proteomes" id="UP000598271">
    <property type="component" value="Unassembled WGS sequence"/>
</dbReference>
<sequence length="153" mass="17373">MIEPADTSGHQEGYFENRIKNYLTDYHPDLIQSQDFETHLSELTQDAITLFQAFDRAGMATYEAMERALTETLESIISPYDILKDFLLENQTFLTYATGIEDLDELDLVMHILVENTATVSALQMATTPEDVVRANKELLSGVRKTLLSINKH</sequence>
<evidence type="ECO:0000313" key="1">
    <source>
        <dbReference type="EMBL" id="GHB86214.1"/>
    </source>
</evidence>
<keyword evidence="2" id="KW-1185">Reference proteome</keyword>
<reference evidence="1 2" key="1">
    <citation type="journal article" date="2014" name="Int. J. Syst. Evol. Microbiol.">
        <title>Complete genome sequence of Corynebacterium casei LMG S-19264T (=DSM 44701T), isolated from a smear-ripened cheese.</title>
        <authorList>
            <consortium name="US DOE Joint Genome Institute (JGI-PGF)"/>
            <person name="Walter F."/>
            <person name="Albersmeier A."/>
            <person name="Kalinowski J."/>
            <person name="Ruckert C."/>
        </authorList>
    </citation>
    <scope>NUCLEOTIDE SEQUENCE [LARGE SCALE GENOMIC DNA]</scope>
    <source>
        <strain evidence="1 2">KCTC 12866</strain>
    </source>
</reference>
<protein>
    <submittedName>
        <fullName evidence="1">Uncharacterized protein</fullName>
    </submittedName>
</protein>
<proteinExistence type="predicted"/>
<evidence type="ECO:0000313" key="2">
    <source>
        <dbReference type="Proteomes" id="UP000598271"/>
    </source>
</evidence>
<dbReference type="RefSeq" id="WP_189568180.1">
    <property type="nucleotide sequence ID" value="NZ_BMXF01000007.1"/>
</dbReference>
<accession>A0A8J3GCQ3</accession>